<name>A0ABR3LVV8_9TELE</name>
<protein>
    <submittedName>
        <fullName evidence="1">Uncharacterized protein</fullName>
    </submittedName>
</protein>
<evidence type="ECO:0000313" key="1">
    <source>
        <dbReference type="EMBL" id="KAL1255809.1"/>
    </source>
</evidence>
<reference evidence="1 2" key="1">
    <citation type="submission" date="2023-09" db="EMBL/GenBank/DDBJ databases">
        <authorList>
            <person name="Wang M."/>
        </authorList>
    </citation>
    <scope>NUCLEOTIDE SEQUENCE [LARGE SCALE GENOMIC DNA]</scope>
    <source>
        <strain evidence="1">GT-2023</strain>
        <tissue evidence="1">Liver</tissue>
    </source>
</reference>
<keyword evidence="2" id="KW-1185">Reference proteome</keyword>
<proteinExistence type="predicted"/>
<sequence length="67" mass="8212">MKARDRKRERRREREREREIRSCLFLARRDMMWIASVLLDKRSRVDCEETIFILSPVVFISFRGSAH</sequence>
<organism evidence="1 2">
    <name type="scientific">Cirrhinus molitorella</name>
    <name type="common">mud carp</name>
    <dbReference type="NCBI Taxonomy" id="172907"/>
    <lineage>
        <taxon>Eukaryota</taxon>
        <taxon>Metazoa</taxon>
        <taxon>Chordata</taxon>
        <taxon>Craniata</taxon>
        <taxon>Vertebrata</taxon>
        <taxon>Euteleostomi</taxon>
        <taxon>Actinopterygii</taxon>
        <taxon>Neopterygii</taxon>
        <taxon>Teleostei</taxon>
        <taxon>Ostariophysi</taxon>
        <taxon>Cypriniformes</taxon>
        <taxon>Cyprinidae</taxon>
        <taxon>Labeoninae</taxon>
        <taxon>Labeonini</taxon>
        <taxon>Cirrhinus</taxon>
    </lineage>
</organism>
<dbReference type="Proteomes" id="UP001558613">
    <property type="component" value="Unassembled WGS sequence"/>
</dbReference>
<gene>
    <name evidence="1" type="ORF">QQF64_013870</name>
</gene>
<evidence type="ECO:0000313" key="2">
    <source>
        <dbReference type="Proteomes" id="UP001558613"/>
    </source>
</evidence>
<dbReference type="EMBL" id="JAYMGO010000019">
    <property type="protein sequence ID" value="KAL1255809.1"/>
    <property type="molecule type" value="Genomic_DNA"/>
</dbReference>
<comment type="caution">
    <text evidence="1">The sequence shown here is derived from an EMBL/GenBank/DDBJ whole genome shotgun (WGS) entry which is preliminary data.</text>
</comment>
<accession>A0ABR3LVV8</accession>